<accession>A0ABN2FMW7</accession>
<evidence type="ECO:0000313" key="2">
    <source>
        <dbReference type="EMBL" id="GAA1653164.1"/>
    </source>
</evidence>
<organism evidence="2 3">
    <name type="scientific">Nonomuraea maheshkhaliensis</name>
    <dbReference type="NCBI Taxonomy" id="419590"/>
    <lineage>
        <taxon>Bacteria</taxon>
        <taxon>Bacillati</taxon>
        <taxon>Actinomycetota</taxon>
        <taxon>Actinomycetes</taxon>
        <taxon>Streptosporangiales</taxon>
        <taxon>Streptosporangiaceae</taxon>
        <taxon>Nonomuraea</taxon>
    </lineage>
</organism>
<evidence type="ECO:0000313" key="3">
    <source>
        <dbReference type="Proteomes" id="UP001500064"/>
    </source>
</evidence>
<protein>
    <submittedName>
        <fullName evidence="2">Uncharacterized protein</fullName>
    </submittedName>
</protein>
<gene>
    <name evidence="2" type="ORF">GCM10009733_058030</name>
</gene>
<sequence length="176" mass="19106">MRTLTSRGASNGAGVTGAISTVLPDSSGHGVASIYAELARDREWLQAGRTLTPDEYADMRRTLAGWTAHDRTFTDVRELSGPPSLLIGGTNPYYGKTLAYLTSHAAEPIVFFHFWKGSDPQAERTWPPCTTNLSCWPSAPEEERSRTPSCSRRKATGAIPPDIHWAAPRPSSGYGS</sequence>
<dbReference type="EMBL" id="BAAAMU010000048">
    <property type="protein sequence ID" value="GAA1653164.1"/>
    <property type="molecule type" value="Genomic_DNA"/>
</dbReference>
<keyword evidence="3" id="KW-1185">Reference proteome</keyword>
<evidence type="ECO:0000256" key="1">
    <source>
        <dbReference type="SAM" id="MobiDB-lite"/>
    </source>
</evidence>
<comment type="caution">
    <text evidence="2">The sequence shown here is derived from an EMBL/GenBank/DDBJ whole genome shotgun (WGS) entry which is preliminary data.</text>
</comment>
<reference evidence="2 3" key="1">
    <citation type="journal article" date="2019" name="Int. J. Syst. Evol. Microbiol.">
        <title>The Global Catalogue of Microorganisms (GCM) 10K type strain sequencing project: providing services to taxonomists for standard genome sequencing and annotation.</title>
        <authorList>
            <consortium name="The Broad Institute Genomics Platform"/>
            <consortium name="The Broad Institute Genome Sequencing Center for Infectious Disease"/>
            <person name="Wu L."/>
            <person name="Ma J."/>
        </authorList>
    </citation>
    <scope>NUCLEOTIDE SEQUENCE [LARGE SCALE GENOMIC DNA]</scope>
    <source>
        <strain evidence="2 3">JCM 13929</strain>
    </source>
</reference>
<name>A0ABN2FMW7_9ACTN</name>
<feature type="region of interest" description="Disordered" evidence="1">
    <location>
        <begin position="137"/>
        <end position="176"/>
    </location>
</feature>
<proteinExistence type="predicted"/>
<dbReference type="Proteomes" id="UP001500064">
    <property type="component" value="Unassembled WGS sequence"/>
</dbReference>